<dbReference type="Proteomes" id="UP001209570">
    <property type="component" value="Unassembled WGS sequence"/>
</dbReference>
<dbReference type="AlphaFoldDB" id="A0AAD5LQF7"/>
<gene>
    <name evidence="3" type="ORF">P43SY_005519</name>
</gene>
<evidence type="ECO:0000256" key="2">
    <source>
        <dbReference type="SAM" id="SignalP"/>
    </source>
</evidence>
<keyword evidence="2" id="KW-0732">Signal</keyword>
<sequence>MNVFTPLLLLALVAIAITMTALPTGAQEATSRASASDPSARRAVPVPLALSGGRQLMDGSSGWDPPTGSVAGDKNEVYEVGSGLDGSRDRQDRVGETKKGGGVPAPTTTTNAGSTLAWQSTVTASAIVALALSLL</sequence>
<organism evidence="3 4">
    <name type="scientific">Pythium insidiosum</name>
    <name type="common">Pythiosis disease agent</name>
    <dbReference type="NCBI Taxonomy" id="114742"/>
    <lineage>
        <taxon>Eukaryota</taxon>
        <taxon>Sar</taxon>
        <taxon>Stramenopiles</taxon>
        <taxon>Oomycota</taxon>
        <taxon>Peronosporomycetes</taxon>
        <taxon>Pythiales</taxon>
        <taxon>Pythiaceae</taxon>
        <taxon>Pythium</taxon>
    </lineage>
</organism>
<evidence type="ECO:0008006" key="5">
    <source>
        <dbReference type="Google" id="ProtNLM"/>
    </source>
</evidence>
<comment type="caution">
    <text evidence="3">The sequence shown here is derived from an EMBL/GenBank/DDBJ whole genome shotgun (WGS) entry which is preliminary data.</text>
</comment>
<feature type="region of interest" description="Disordered" evidence="1">
    <location>
        <begin position="53"/>
        <end position="112"/>
    </location>
</feature>
<proteinExistence type="predicted"/>
<feature type="chain" id="PRO_5042088308" description="Secreted RxLR effector peptide protein" evidence="2">
    <location>
        <begin position="22"/>
        <end position="135"/>
    </location>
</feature>
<name>A0AAD5LQF7_PYTIN</name>
<evidence type="ECO:0000313" key="3">
    <source>
        <dbReference type="EMBL" id="KAJ0405953.1"/>
    </source>
</evidence>
<accession>A0AAD5LQF7</accession>
<feature type="compositionally biased region" description="Basic and acidic residues" evidence="1">
    <location>
        <begin position="86"/>
        <end position="99"/>
    </location>
</feature>
<keyword evidence="4" id="KW-1185">Reference proteome</keyword>
<reference evidence="3" key="1">
    <citation type="submission" date="2021-12" db="EMBL/GenBank/DDBJ databases">
        <title>Prjna785345.</title>
        <authorList>
            <person name="Rujirawat T."/>
            <person name="Krajaejun T."/>
        </authorList>
    </citation>
    <scope>NUCLEOTIDE SEQUENCE</scope>
    <source>
        <strain evidence="3">Pi057C3</strain>
    </source>
</reference>
<evidence type="ECO:0000313" key="4">
    <source>
        <dbReference type="Proteomes" id="UP001209570"/>
    </source>
</evidence>
<dbReference type="EMBL" id="JAKCXM010000038">
    <property type="protein sequence ID" value="KAJ0405953.1"/>
    <property type="molecule type" value="Genomic_DNA"/>
</dbReference>
<protein>
    <recommendedName>
        <fullName evidence="5">Secreted RxLR effector peptide protein</fullName>
    </recommendedName>
</protein>
<evidence type="ECO:0000256" key="1">
    <source>
        <dbReference type="SAM" id="MobiDB-lite"/>
    </source>
</evidence>
<feature type="signal peptide" evidence="2">
    <location>
        <begin position="1"/>
        <end position="21"/>
    </location>
</feature>